<name>A0ABN8D228_9STRA</name>
<dbReference type="EMBL" id="CAKLCB010000297">
    <property type="protein sequence ID" value="CAH0519455.1"/>
    <property type="molecule type" value="Genomic_DNA"/>
</dbReference>
<evidence type="ECO:0008006" key="4">
    <source>
        <dbReference type="Google" id="ProtNLM"/>
    </source>
</evidence>
<sequence length="130" mass="13951">MPLVLIVQLLRSLLLVVQLSASAALVDWPDPSSFRSGTSDVEIEAEAADTAEEGVVAKIVIDTLVGAKIHIYLLVDDIETDRHSCIPFYHHLYSPVAEIAAVDTDLGESRMVDIASVFSGVVIDTDASDT</sequence>
<keyword evidence="1" id="KW-0732">Signal</keyword>
<proteinExistence type="predicted"/>
<reference evidence="2 3" key="1">
    <citation type="submission" date="2021-11" db="EMBL/GenBank/DDBJ databases">
        <authorList>
            <person name="Islam A."/>
            <person name="Islam S."/>
            <person name="Flora M.S."/>
            <person name="Rahman M."/>
            <person name="Ziaur R.M."/>
            <person name="Epstein J.H."/>
            <person name="Hassan M."/>
            <person name="Klassen M."/>
            <person name="Woodard K."/>
            <person name="Webb A."/>
            <person name="Webby R.J."/>
            <person name="El Zowalaty M.E."/>
        </authorList>
    </citation>
    <scope>NUCLEOTIDE SEQUENCE [LARGE SCALE GENOMIC DNA]</scope>
    <source>
        <strain evidence="2">Pbs1</strain>
    </source>
</reference>
<organism evidence="2 3">
    <name type="scientific">Peronospora belbahrii</name>
    <dbReference type="NCBI Taxonomy" id="622444"/>
    <lineage>
        <taxon>Eukaryota</taxon>
        <taxon>Sar</taxon>
        <taxon>Stramenopiles</taxon>
        <taxon>Oomycota</taxon>
        <taxon>Peronosporomycetes</taxon>
        <taxon>Peronosporales</taxon>
        <taxon>Peronosporaceae</taxon>
        <taxon>Peronospora</taxon>
    </lineage>
</organism>
<feature type="chain" id="PRO_5047398119" description="Secreted protein" evidence="1">
    <location>
        <begin position="25"/>
        <end position="130"/>
    </location>
</feature>
<comment type="caution">
    <text evidence="2">The sequence shown here is derived from an EMBL/GenBank/DDBJ whole genome shotgun (WGS) entry which is preliminary data.</text>
</comment>
<evidence type="ECO:0000313" key="2">
    <source>
        <dbReference type="EMBL" id="CAH0519455.1"/>
    </source>
</evidence>
<keyword evidence="3" id="KW-1185">Reference proteome</keyword>
<dbReference type="Proteomes" id="UP001158986">
    <property type="component" value="Unassembled WGS sequence"/>
</dbReference>
<feature type="signal peptide" evidence="1">
    <location>
        <begin position="1"/>
        <end position="24"/>
    </location>
</feature>
<accession>A0ABN8D228</accession>
<evidence type="ECO:0000313" key="3">
    <source>
        <dbReference type="Proteomes" id="UP001158986"/>
    </source>
</evidence>
<evidence type="ECO:0000256" key="1">
    <source>
        <dbReference type="SAM" id="SignalP"/>
    </source>
</evidence>
<protein>
    <recommendedName>
        <fullName evidence="4">Secreted protein</fullName>
    </recommendedName>
</protein>
<gene>
    <name evidence="2" type="ORF">PBS001_LOCUS5981</name>
</gene>